<feature type="region of interest" description="Disordered" evidence="1">
    <location>
        <begin position="1"/>
        <end position="31"/>
    </location>
</feature>
<reference evidence="2 3" key="1">
    <citation type="submission" date="2019-05" db="EMBL/GenBank/DDBJ databases">
        <title>Another draft genome of Portunus trituberculatus and its Hox gene families provides insights of decapod evolution.</title>
        <authorList>
            <person name="Jeong J.-H."/>
            <person name="Song I."/>
            <person name="Kim S."/>
            <person name="Choi T."/>
            <person name="Kim D."/>
            <person name="Ryu S."/>
            <person name="Kim W."/>
        </authorList>
    </citation>
    <scope>NUCLEOTIDE SEQUENCE [LARGE SCALE GENOMIC DNA]</scope>
    <source>
        <tissue evidence="2">Muscle</tissue>
    </source>
</reference>
<dbReference type="EMBL" id="VSRR010144035">
    <property type="protein sequence ID" value="MPD05026.1"/>
    <property type="molecule type" value="Genomic_DNA"/>
</dbReference>
<evidence type="ECO:0000256" key="1">
    <source>
        <dbReference type="SAM" id="MobiDB-lite"/>
    </source>
</evidence>
<dbReference type="Proteomes" id="UP000324222">
    <property type="component" value="Unassembled WGS sequence"/>
</dbReference>
<dbReference type="AlphaFoldDB" id="A0A5B7KDT5"/>
<comment type="caution">
    <text evidence="2">The sequence shown here is derived from an EMBL/GenBank/DDBJ whole genome shotgun (WGS) entry which is preliminary data.</text>
</comment>
<evidence type="ECO:0000313" key="2">
    <source>
        <dbReference type="EMBL" id="MPD05026.1"/>
    </source>
</evidence>
<organism evidence="2 3">
    <name type="scientific">Portunus trituberculatus</name>
    <name type="common">Swimming crab</name>
    <name type="synonym">Neptunus trituberculatus</name>
    <dbReference type="NCBI Taxonomy" id="210409"/>
    <lineage>
        <taxon>Eukaryota</taxon>
        <taxon>Metazoa</taxon>
        <taxon>Ecdysozoa</taxon>
        <taxon>Arthropoda</taxon>
        <taxon>Crustacea</taxon>
        <taxon>Multicrustacea</taxon>
        <taxon>Malacostraca</taxon>
        <taxon>Eumalacostraca</taxon>
        <taxon>Eucarida</taxon>
        <taxon>Decapoda</taxon>
        <taxon>Pleocyemata</taxon>
        <taxon>Brachyura</taxon>
        <taxon>Eubrachyura</taxon>
        <taxon>Portunoidea</taxon>
        <taxon>Portunidae</taxon>
        <taxon>Portuninae</taxon>
        <taxon>Portunus</taxon>
    </lineage>
</organism>
<feature type="compositionally biased region" description="Basic and acidic residues" evidence="1">
    <location>
        <begin position="7"/>
        <end position="30"/>
    </location>
</feature>
<protein>
    <submittedName>
        <fullName evidence="2">Uncharacterized protein</fullName>
    </submittedName>
</protein>
<gene>
    <name evidence="2" type="ORF">E2C01_100746</name>
</gene>
<keyword evidence="3" id="KW-1185">Reference proteome</keyword>
<accession>A0A5B7KDT5</accession>
<evidence type="ECO:0000313" key="3">
    <source>
        <dbReference type="Proteomes" id="UP000324222"/>
    </source>
</evidence>
<name>A0A5B7KDT5_PORTR</name>
<proteinExistence type="predicted"/>
<sequence>MRRRNRRSGEWCHRVQRGERSSGRHSEWKQKNPSLCWRKWGRRKRRREATR</sequence>